<feature type="region of interest" description="Disordered" evidence="1">
    <location>
        <begin position="1"/>
        <end position="36"/>
    </location>
</feature>
<evidence type="ECO:0000256" key="1">
    <source>
        <dbReference type="SAM" id="MobiDB-lite"/>
    </source>
</evidence>
<organism evidence="2 3">
    <name type="scientific">Trichophyton interdigitale (strain MR816)</name>
    <dbReference type="NCBI Taxonomy" id="1215338"/>
    <lineage>
        <taxon>Eukaryota</taxon>
        <taxon>Fungi</taxon>
        <taxon>Dikarya</taxon>
        <taxon>Ascomycota</taxon>
        <taxon>Pezizomycotina</taxon>
        <taxon>Eurotiomycetes</taxon>
        <taxon>Eurotiomycetidae</taxon>
        <taxon>Onygenales</taxon>
        <taxon>Arthrodermataceae</taxon>
        <taxon>Trichophyton</taxon>
    </lineage>
</organism>
<protein>
    <submittedName>
        <fullName evidence="2">Uncharacterized protein</fullName>
    </submittedName>
</protein>
<dbReference type="EMBL" id="AOKY01000231">
    <property type="protein sequence ID" value="KDB24990.1"/>
    <property type="molecule type" value="Genomic_DNA"/>
</dbReference>
<evidence type="ECO:0000313" key="3">
    <source>
        <dbReference type="Proteomes" id="UP000024533"/>
    </source>
</evidence>
<dbReference type="Proteomes" id="UP000024533">
    <property type="component" value="Unassembled WGS sequence"/>
</dbReference>
<accession>A0A059JAV9</accession>
<reference evidence="2 3" key="1">
    <citation type="submission" date="2014-02" db="EMBL/GenBank/DDBJ databases">
        <title>The Genome Sequence of Trichophyton interdigitale MR816.</title>
        <authorList>
            <consortium name="The Broad Institute Genomics Platform"/>
            <person name="Cuomo C.A."/>
            <person name="White T.C."/>
            <person name="Graser Y."/>
            <person name="Martinez-Rossi N."/>
            <person name="Heitman J."/>
            <person name="Young S.K."/>
            <person name="Zeng Q."/>
            <person name="Gargeya S."/>
            <person name="Abouelleil A."/>
            <person name="Alvarado L."/>
            <person name="Chapman S.B."/>
            <person name="Gainer-Dewar J."/>
            <person name="Goldberg J."/>
            <person name="Griggs A."/>
            <person name="Gujja S."/>
            <person name="Hansen M."/>
            <person name="Howarth C."/>
            <person name="Imamovic A."/>
            <person name="Larimer J."/>
            <person name="Martinez D."/>
            <person name="Murphy C."/>
            <person name="Pearson M.D."/>
            <person name="Persinoti G."/>
            <person name="Poon T."/>
            <person name="Priest M."/>
            <person name="Roberts A.D."/>
            <person name="Saif S."/>
            <person name="Shea T.D."/>
            <person name="Sykes S.N."/>
            <person name="Wortman J."/>
            <person name="Nusbaum C."/>
            <person name="Birren B."/>
        </authorList>
    </citation>
    <scope>NUCLEOTIDE SEQUENCE [LARGE SCALE GENOMIC DNA]</scope>
    <source>
        <strain evidence="2 3">MR816</strain>
    </source>
</reference>
<comment type="caution">
    <text evidence="2">The sequence shown here is derived from an EMBL/GenBank/DDBJ whole genome shotgun (WGS) entry which is preliminary data.</text>
</comment>
<proteinExistence type="predicted"/>
<feature type="compositionally biased region" description="Acidic residues" evidence="1">
    <location>
        <begin position="8"/>
        <end position="23"/>
    </location>
</feature>
<dbReference type="HOGENOM" id="CLU_146887_0_0_1"/>
<sequence length="149" mass="16947">MTQHSEDGQDDDDDDDDDDDEDEMKERRRGRGRDEVEEMRLKKSLLEWSAGIVRQPLVGPPGETWNRRKTLRKVDDGTTTQPVLSACQPGEPETAACVPRRMFAPELEVALLLGRLFACCCGRFTEPAGIKQQRRLGRGPRSPYVTRIY</sequence>
<name>A0A059JAV9_TRIIM</name>
<evidence type="ECO:0000313" key="2">
    <source>
        <dbReference type="EMBL" id="KDB24990.1"/>
    </source>
</evidence>
<gene>
    <name evidence="2" type="ORF">H109_03200</name>
</gene>
<dbReference type="AlphaFoldDB" id="A0A059JAV9"/>
<keyword evidence="3" id="KW-1185">Reference proteome</keyword>